<evidence type="ECO:0000313" key="4">
    <source>
        <dbReference type="EMBL" id="SDE94432.1"/>
    </source>
</evidence>
<keyword evidence="1" id="KW-0472">Membrane</keyword>
<evidence type="ECO:0000259" key="3">
    <source>
        <dbReference type="Pfam" id="PF16344"/>
    </source>
</evidence>
<name>A0A1G7H1X1_9SPHI</name>
<dbReference type="Gene3D" id="3.55.50.30">
    <property type="match status" value="1"/>
</dbReference>
<feature type="domain" description="FecR protein" evidence="2">
    <location>
        <begin position="186"/>
        <end position="274"/>
    </location>
</feature>
<dbReference type="Pfam" id="PF04773">
    <property type="entry name" value="FecR"/>
    <property type="match status" value="1"/>
</dbReference>
<feature type="transmembrane region" description="Helical" evidence="1">
    <location>
        <begin position="88"/>
        <end position="110"/>
    </location>
</feature>
<evidence type="ECO:0000313" key="5">
    <source>
        <dbReference type="Proteomes" id="UP000199072"/>
    </source>
</evidence>
<dbReference type="InterPro" id="IPR012373">
    <property type="entry name" value="Ferrdict_sens_TM"/>
</dbReference>
<keyword evidence="1" id="KW-1133">Transmembrane helix</keyword>
<proteinExistence type="predicted"/>
<sequence>MLAILMMDENKLQYLFEQFQQGKLSSDERLEWESYVNSGEQNPAFAEWLENQWEKAEVSDLRMDQETEEAIHDYVVIQPQISETSRRLWPRIVAAASILLILSFGTYYLMNREAPGQNSVTAELIAPVQKGVYLTLSNGQKIVLDQKHVGRTKVGDGTQVDQNGNELSYQQEKTAAEPQVHTLTNNSNAKYSLVLADGSEAYLDVASSITYPVAFSGKERNVTVTGQAYFKVKHNAAQPFSVHVGDQLIEDIGTEFNIDAYHNIKTTLVQGAVRIHAGATKFLVLKPGNEAYLENNELVSITADLEMATIWLQGKIPLNHRTLESVLTEVGRIYDMQFIWQDVSLKQLKFGGAVSRTQKLSNILNFFRNTGKVDFTVDGKTVTVFKKKK</sequence>
<dbReference type="GO" id="GO:0016989">
    <property type="term" value="F:sigma factor antagonist activity"/>
    <property type="evidence" value="ECO:0007669"/>
    <property type="project" value="TreeGrafter"/>
</dbReference>
<dbReference type="Proteomes" id="UP000199072">
    <property type="component" value="Unassembled WGS sequence"/>
</dbReference>
<dbReference type="InterPro" id="IPR006860">
    <property type="entry name" value="FecR"/>
</dbReference>
<dbReference type="InterPro" id="IPR032508">
    <property type="entry name" value="FecR_C"/>
</dbReference>
<dbReference type="Gene3D" id="2.60.120.1440">
    <property type="match status" value="1"/>
</dbReference>
<evidence type="ECO:0000259" key="2">
    <source>
        <dbReference type="Pfam" id="PF04773"/>
    </source>
</evidence>
<gene>
    <name evidence="4" type="ORF">SAMN05216464_11123</name>
</gene>
<dbReference type="Pfam" id="PF16344">
    <property type="entry name" value="FecR_C"/>
    <property type="match status" value="1"/>
</dbReference>
<accession>A0A1G7H1X1</accession>
<dbReference type="AlphaFoldDB" id="A0A1G7H1X1"/>
<organism evidence="4 5">
    <name type="scientific">Mucilaginibacter pineti</name>
    <dbReference type="NCBI Taxonomy" id="1391627"/>
    <lineage>
        <taxon>Bacteria</taxon>
        <taxon>Pseudomonadati</taxon>
        <taxon>Bacteroidota</taxon>
        <taxon>Sphingobacteriia</taxon>
        <taxon>Sphingobacteriales</taxon>
        <taxon>Sphingobacteriaceae</taxon>
        <taxon>Mucilaginibacter</taxon>
    </lineage>
</organism>
<evidence type="ECO:0000256" key="1">
    <source>
        <dbReference type="SAM" id="Phobius"/>
    </source>
</evidence>
<dbReference type="PANTHER" id="PTHR30273">
    <property type="entry name" value="PERIPLASMIC SIGNAL SENSOR AND SIGMA FACTOR ACTIVATOR FECR-RELATED"/>
    <property type="match status" value="1"/>
</dbReference>
<reference evidence="4 5" key="1">
    <citation type="submission" date="2016-10" db="EMBL/GenBank/DDBJ databases">
        <authorList>
            <person name="de Groot N.N."/>
        </authorList>
    </citation>
    <scope>NUCLEOTIDE SEQUENCE [LARGE SCALE GENOMIC DNA]</scope>
    <source>
        <strain evidence="4 5">47C3B</strain>
    </source>
</reference>
<feature type="domain" description="Protein FecR C-terminal" evidence="3">
    <location>
        <begin position="318"/>
        <end position="384"/>
    </location>
</feature>
<dbReference type="STRING" id="1391627.SAMN05216464_11123"/>
<keyword evidence="5" id="KW-1185">Reference proteome</keyword>
<dbReference type="EMBL" id="FNAI01000011">
    <property type="protein sequence ID" value="SDE94432.1"/>
    <property type="molecule type" value="Genomic_DNA"/>
</dbReference>
<dbReference type="PANTHER" id="PTHR30273:SF2">
    <property type="entry name" value="PROTEIN FECR"/>
    <property type="match status" value="1"/>
</dbReference>
<keyword evidence="1" id="KW-0812">Transmembrane</keyword>
<protein>
    <submittedName>
        <fullName evidence="4">FecR family protein</fullName>
    </submittedName>
</protein>